<dbReference type="OMA" id="CASHSAP"/>
<dbReference type="Proteomes" id="UP000243459">
    <property type="component" value="Chromosome 1"/>
</dbReference>
<protein>
    <submittedName>
        <fullName evidence="2">Uncharacterized protein</fullName>
    </submittedName>
</protein>
<dbReference type="PANTHER" id="PTHR33237">
    <property type="entry name" value="F2P16.13 PROTEIN-RELATED"/>
    <property type="match status" value="1"/>
</dbReference>
<sequence length="116" mass="12495">MTRQLPFSNLALPAASGSAAKLTAAAAFLLLCGFTITACASHSRKWRRGRRSWDPMISIQQVQPGAEEEGGETCVWQKGILMGEKCQLPDFSGVIVYDTRGKLVAPGRARLCLPSS</sequence>
<dbReference type="AlphaFoldDB" id="A0A5P1FUZ3"/>
<name>A0A5P1FUZ3_ASPOF</name>
<proteinExistence type="predicted"/>
<keyword evidence="1" id="KW-0812">Transmembrane</keyword>
<feature type="transmembrane region" description="Helical" evidence="1">
    <location>
        <begin position="20"/>
        <end position="41"/>
    </location>
</feature>
<evidence type="ECO:0000313" key="2">
    <source>
        <dbReference type="EMBL" id="ONK80849.1"/>
    </source>
</evidence>
<keyword evidence="1" id="KW-0472">Membrane</keyword>
<dbReference type="Gramene" id="ONK80849">
    <property type="protein sequence ID" value="ONK80849"/>
    <property type="gene ID" value="A4U43_C01F22460"/>
</dbReference>
<dbReference type="EMBL" id="CM007381">
    <property type="protein sequence ID" value="ONK80849.1"/>
    <property type="molecule type" value="Genomic_DNA"/>
</dbReference>
<evidence type="ECO:0000256" key="1">
    <source>
        <dbReference type="SAM" id="Phobius"/>
    </source>
</evidence>
<dbReference type="PANTHER" id="PTHR33237:SF4">
    <property type="entry name" value="F14O23.12"/>
    <property type="match status" value="1"/>
</dbReference>
<gene>
    <name evidence="2" type="ORF">A4U43_C01F22460</name>
</gene>
<organism evidence="2 3">
    <name type="scientific">Asparagus officinalis</name>
    <name type="common">Garden asparagus</name>
    <dbReference type="NCBI Taxonomy" id="4686"/>
    <lineage>
        <taxon>Eukaryota</taxon>
        <taxon>Viridiplantae</taxon>
        <taxon>Streptophyta</taxon>
        <taxon>Embryophyta</taxon>
        <taxon>Tracheophyta</taxon>
        <taxon>Spermatophyta</taxon>
        <taxon>Magnoliopsida</taxon>
        <taxon>Liliopsida</taxon>
        <taxon>Asparagales</taxon>
        <taxon>Asparagaceae</taxon>
        <taxon>Asparagoideae</taxon>
        <taxon>Asparagus</taxon>
    </lineage>
</organism>
<reference evidence="3" key="1">
    <citation type="journal article" date="2017" name="Nat. Commun.">
        <title>The asparagus genome sheds light on the origin and evolution of a young Y chromosome.</title>
        <authorList>
            <person name="Harkess A."/>
            <person name="Zhou J."/>
            <person name="Xu C."/>
            <person name="Bowers J.E."/>
            <person name="Van der Hulst R."/>
            <person name="Ayyampalayam S."/>
            <person name="Mercati F."/>
            <person name="Riccardi P."/>
            <person name="McKain M.R."/>
            <person name="Kakrana A."/>
            <person name="Tang H."/>
            <person name="Ray J."/>
            <person name="Groenendijk J."/>
            <person name="Arikit S."/>
            <person name="Mathioni S.M."/>
            <person name="Nakano M."/>
            <person name="Shan H."/>
            <person name="Telgmann-Rauber A."/>
            <person name="Kanno A."/>
            <person name="Yue Z."/>
            <person name="Chen H."/>
            <person name="Li W."/>
            <person name="Chen Y."/>
            <person name="Xu X."/>
            <person name="Zhang Y."/>
            <person name="Luo S."/>
            <person name="Chen H."/>
            <person name="Gao J."/>
            <person name="Mao Z."/>
            <person name="Pires J.C."/>
            <person name="Luo M."/>
            <person name="Kudrna D."/>
            <person name="Wing R.A."/>
            <person name="Meyers B.C."/>
            <person name="Yi K."/>
            <person name="Kong H."/>
            <person name="Lavrijsen P."/>
            <person name="Sunseri F."/>
            <person name="Falavigna A."/>
            <person name="Ye Y."/>
            <person name="Leebens-Mack J.H."/>
            <person name="Chen G."/>
        </authorList>
    </citation>
    <scope>NUCLEOTIDE SEQUENCE [LARGE SCALE GENOMIC DNA]</scope>
    <source>
        <strain evidence="3">cv. DH0086</strain>
    </source>
</reference>
<accession>A0A5P1FUZ3</accession>
<evidence type="ECO:0000313" key="3">
    <source>
        <dbReference type="Proteomes" id="UP000243459"/>
    </source>
</evidence>
<keyword evidence="3" id="KW-1185">Reference proteome</keyword>
<keyword evidence="1" id="KW-1133">Transmembrane helix</keyword>